<name>A0ACB9HXM7_9ASTR</name>
<evidence type="ECO:0000313" key="2">
    <source>
        <dbReference type="Proteomes" id="UP001056120"/>
    </source>
</evidence>
<comment type="caution">
    <text evidence="1">The sequence shown here is derived from an EMBL/GenBank/DDBJ whole genome shotgun (WGS) entry which is preliminary data.</text>
</comment>
<dbReference type="EMBL" id="CM042028">
    <property type="protein sequence ID" value="KAI3799880.1"/>
    <property type="molecule type" value="Genomic_DNA"/>
</dbReference>
<protein>
    <submittedName>
        <fullName evidence="1">Uncharacterized protein</fullName>
    </submittedName>
</protein>
<evidence type="ECO:0000313" key="1">
    <source>
        <dbReference type="EMBL" id="KAI3799880.1"/>
    </source>
</evidence>
<keyword evidence="2" id="KW-1185">Reference proteome</keyword>
<dbReference type="Proteomes" id="UP001056120">
    <property type="component" value="Linkage Group LG11"/>
</dbReference>
<reference evidence="1 2" key="2">
    <citation type="journal article" date="2022" name="Mol. Ecol. Resour.">
        <title>The genomes of chicory, endive, great burdock and yacon provide insights into Asteraceae paleo-polyploidization history and plant inulin production.</title>
        <authorList>
            <person name="Fan W."/>
            <person name="Wang S."/>
            <person name="Wang H."/>
            <person name="Wang A."/>
            <person name="Jiang F."/>
            <person name="Liu H."/>
            <person name="Zhao H."/>
            <person name="Xu D."/>
            <person name="Zhang Y."/>
        </authorList>
    </citation>
    <scope>NUCLEOTIDE SEQUENCE [LARGE SCALE GENOMIC DNA]</scope>
    <source>
        <strain evidence="2">cv. Yunnan</strain>
        <tissue evidence="1">Leaves</tissue>
    </source>
</reference>
<sequence length="142" mass="16155">MVSDKELHICSGFQWWSMRRCRLDGGNEGNAEGVFRWSAMFSGERLRSVARRWETRSHQARGVAVVEHHLKHDTTSELGSTIAINLMCKLLIFLLISLPDIHILFTKQTSFLLNGRKLRRWHEVGSSITGSVHDAPLKATTN</sequence>
<gene>
    <name evidence="1" type="ORF">L1987_35185</name>
</gene>
<reference evidence="2" key="1">
    <citation type="journal article" date="2022" name="Mol. Ecol. Resour.">
        <title>The genomes of chicory, endive, great burdock and yacon provide insights into Asteraceae palaeo-polyploidization history and plant inulin production.</title>
        <authorList>
            <person name="Fan W."/>
            <person name="Wang S."/>
            <person name="Wang H."/>
            <person name="Wang A."/>
            <person name="Jiang F."/>
            <person name="Liu H."/>
            <person name="Zhao H."/>
            <person name="Xu D."/>
            <person name="Zhang Y."/>
        </authorList>
    </citation>
    <scope>NUCLEOTIDE SEQUENCE [LARGE SCALE GENOMIC DNA]</scope>
    <source>
        <strain evidence="2">cv. Yunnan</strain>
    </source>
</reference>
<accession>A0ACB9HXM7</accession>
<organism evidence="1 2">
    <name type="scientific">Smallanthus sonchifolius</name>
    <dbReference type="NCBI Taxonomy" id="185202"/>
    <lineage>
        <taxon>Eukaryota</taxon>
        <taxon>Viridiplantae</taxon>
        <taxon>Streptophyta</taxon>
        <taxon>Embryophyta</taxon>
        <taxon>Tracheophyta</taxon>
        <taxon>Spermatophyta</taxon>
        <taxon>Magnoliopsida</taxon>
        <taxon>eudicotyledons</taxon>
        <taxon>Gunneridae</taxon>
        <taxon>Pentapetalae</taxon>
        <taxon>asterids</taxon>
        <taxon>campanulids</taxon>
        <taxon>Asterales</taxon>
        <taxon>Asteraceae</taxon>
        <taxon>Asteroideae</taxon>
        <taxon>Heliantheae alliance</taxon>
        <taxon>Millerieae</taxon>
        <taxon>Smallanthus</taxon>
    </lineage>
</organism>
<proteinExistence type="predicted"/>